<reference evidence="2" key="1">
    <citation type="journal article" date="2023" name="Mol. Ecol. Resour.">
        <title>Chromosome-level genome assembly of a triploid poplar Populus alba 'Berolinensis'.</title>
        <authorList>
            <person name="Chen S."/>
            <person name="Yu Y."/>
            <person name="Wang X."/>
            <person name="Wang S."/>
            <person name="Zhang T."/>
            <person name="Zhou Y."/>
            <person name="He R."/>
            <person name="Meng N."/>
            <person name="Wang Y."/>
            <person name="Liu W."/>
            <person name="Liu Z."/>
            <person name="Liu J."/>
            <person name="Guo Q."/>
            <person name="Huang H."/>
            <person name="Sederoff R.R."/>
            <person name="Wang G."/>
            <person name="Qu G."/>
            <person name="Chen S."/>
        </authorList>
    </citation>
    <scope>NUCLEOTIDE SEQUENCE</scope>
    <source>
        <strain evidence="2">SC-2020</strain>
    </source>
</reference>
<gene>
    <name evidence="2" type="ORF">NC653_035581</name>
</gene>
<feature type="transmembrane region" description="Helical" evidence="1">
    <location>
        <begin position="96"/>
        <end position="120"/>
    </location>
</feature>
<dbReference type="PANTHER" id="PTHR12741:SF67">
    <property type="entry name" value="CALLOSE SYNTHASE 10"/>
    <property type="match status" value="1"/>
</dbReference>
<keyword evidence="1" id="KW-0472">Membrane</keyword>
<feature type="transmembrane region" description="Helical" evidence="1">
    <location>
        <begin position="50"/>
        <end position="76"/>
    </location>
</feature>
<dbReference type="EMBL" id="JAQIZT010000015">
    <property type="protein sequence ID" value="KAJ6971353.1"/>
    <property type="molecule type" value="Genomic_DNA"/>
</dbReference>
<sequence>MCALWMTVLTVYVFLYGRAYLAFSGLDNAISVSAKKMGNTALDTALNAQFLVQIGVFTAIPMIMGFILELGLLKVFTDSPKRSTSFQLLMRFMQGIASLGLVAALCLTVAFTDLSIMIFLRAFLHLLPLDGDSILSELGIKLAFWFESELETNF</sequence>
<evidence type="ECO:0000313" key="3">
    <source>
        <dbReference type="Proteomes" id="UP001164929"/>
    </source>
</evidence>
<evidence type="ECO:0000313" key="2">
    <source>
        <dbReference type="EMBL" id="KAJ6971353.1"/>
    </source>
</evidence>
<dbReference type="GO" id="GO:0046527">
    <property type="term" value="F:glucosyltransferase activity"/>
    <property type="evidence" value="ECO:0007669"/>
    <property type="project" value="TreeGrafter"/>
</dbReference>
<keyword evidence="3" id="KW-1185">Reference proteome</keyword>
<dbReference type="AlphaFoldDB" id="A0AAD6LQB8"/>
<keyword evidence="1" id="KW-0812">Transmembrane</keyword>
<keyword evidence="1" id="KW-1133">Transmembrane helix</keyword>
<evidence type="ECO:0000256" key="1">
    <source>
        <dbReference type="SAM" id="Phobius"/>
    </source>
</evidence>
<proteinExistence type="predicted"/>
<accession>A0AAD6LQB8</accession>
<protein>
    <submittedName>
        <fullName evidence="2">Uncharacterized protein</fullName>
    </submittedName>
</protein>
<dbReference type="PANTHER" id="PTHR12741">
    <property type="entry name" value="LYST-INTERACTING PROTEIN LIP5 DOPAMINE RESPONSIVE PROTEIN DRG-1"/>
    <property type="match status" value="1"/>
</dbReference>
<organism evidence="2 3">
    <name type="scientific">Populus alba x Populus x berolinensis</name>
    <dbReference type="NCBI Taxonomy" id="444605"/>
    <lineage>
        <taxon>Eukaryota</taxon>
        <taxon>Viridiplantae</taxon>
        <taxon>Streptophyta</taxon>
        <taxon>Embryophyta</taxon>
        <taxon>Tracheophyta</taxon>
        <taxon>Spermatophyta</taxon>
        <taxon>Magnoliopsida</taxon>
        <taxon>eudicotyledons</taxon>
        <taxon>Gunneridae</taxon>
        <taxon>Pentapetalae</taxon>
        <taxon>rosids</taxon>
        <taxon>fabids</taxon>
        <taxon>Malpighiales</taxon>
        <taxon>Salicaceae</taxon>
        <taxon>Saliceae</taxon>
        <taxon>Populus</taxon>
    </lineage>
</organism>
<comment type="caution">
    <text evidence="2">The sequence shown here is derived from an EMBL/GenBank/DDBJ whole genome shotgun (WGS) entry which is preliminary data.</text>
</comment>
<dbReference type="Proteomes" id="UP001164929">
    <property type="component" value="Chromosome 15"/>
</dbReference>
<dbReference type="GO" id="GO:0005886">
    <property type="term" value="C:plasma membrane"/>
    <property type="evidence" value="ECO:0007669"/>
    <property type="project" value="TreeGrafter"/>
</dbReference>
<name>A0AAD6LQB8_9ROSI</name>